<evidence type="ECO:0000313" key="1">
    <source>
        <dbReference type="EMBL" id="QWV13320.1"/>
    </source>
</evidence>
<dbReference type="Proteomes" id="UP000683442">
    <property type="component" value="Chromosome"/>
</dbReference>
<protein>
    <submittedName>
        <fullName evidence="1">DUF1272 domain-containing protein</fullName>
    </submittedName>
</protein>
<dbReference type="Gene3D" id="3.30.40.10">
    <property type="entry name" value="Zinc/RING finger domain, C3HC4 (zinc finger)"/>
    <property type="match status" value="1"/>
</dbReference>
<evidence type="ECO:0000313" key="2">
    <source>
        <dbReference type="Proteomes" id="UP000683442"/>
    </source>
</evidence>
<reference evidence="1 2" key="1">
    <citation type="submission" date="2021-06" db="EMBL/GenBank/DDBJ databases">
        <title>Microbial metabolic specificity influences pelagic lipid remineralization.</title>
        <authorList>
            <person name="Behrendt L."/>
            <person name="Hunter J.E."/>
            <person name="Alcolombri U."/>
            <person name="Smriga S."/>
            <person name="Mincer T."/>
            <person name="Lowenstein D.P."/>
            <person name="Peaudecerf F.J."/>
            <person name="Fernandez V.I."/>
            <person name="Fredricks H."/>
            <person name="Almblad H."/>
            <person name="Harrison J.J."/>
            <person name="Stocker R."/>
            <person name="Van Mooy B.A.S."/>
        </authorList>
    </citation>
    <scope>NUCLEOTIDE SEQUENCE [LARGE SCALE GENOMIC DNA]</scope>
    <source>
        <strain evidence="1 2">HP15-B</strain>
    </source>
</reference>
<keyword evidence="2" id="KW-1185">Reference proteome</keyword>
<name>A0ABX8IJS5_9GAMM</name>
<dbReference type="InterPro" id="IPR010696">
    <property type="entry name" value="DUF1272"/>
</dbReference>
<dbReference type="Pfam" id="PF06906">
    <property type="entry name" value="DUF1272"/>
    <property type="match status" value="1"/>
</dbReference>
<dbReference type="RefSeq" id="WP_081449852.1">
    <property type="nucleotide sequence ID" value="NZ_CP076686.1"/>
</dbReference>
<proteinExistence type="predicted"/>
<accession>A0ABX8IJS5</accession>
<dbReference type="EMBL" id="CP076686">
    <property type="protein sequence ID" value="QWV13320.1"/>
    <property type="molecule type" value="Genomic_DNA"/>
</dbReference>
<gene>
    <name evidence="1" type="ORF">KQ249_01480</name>
</gene>
<sequence length="82" mass="8730">MLELRPNCECCDKDLPPDSSEAVICTFECTFCESCASDVLGNQCPNCGGNFSPRPIRPESLLGKYPAPTQRVVKAGGCSANS</sequence>
<dbReference type="GeneID" id="78558078"/>
<organism evidence="1 2">
    <name type="scientific">Marinobacter adhaerens</name>
    <dbReference type="NCBI Taxonomy" id="1033846"/>
    <lineage>
        <taxon>Bacteria</taxon>
        <taxon>Pseudomonadati</taxon>
        <taxon>Pseudomonadota</taxon>
        <taxon>Gammaproteobacteria</taxon>
        <taxon>Pseudomonadales</taxon>
        <taxon>Marinobacteraceae</taxon>
        <taxon>Marinobacter</taxon>
    </lineage>
</organism>
<dbReference type="InterPro" id="IPR013083">
    <property type="entry name" value="Znf_RING/FYVE/PHD"/>
</dbReference>